<protein>
    <submittedName>
        <fullName evidence="7">Calcium-transporting ATPase 2, plasma membrane-type</fullName>
    </submittedName>
</protein>
<feature type="domain" description="Calcium-transporting P-type ATPase N-terminal autoinhibitory" evidence="5">
    <location>
        <begin position="6"/>
        <end position="50"/>
    </location>
</feature>
<dbReference type="InterPro" id="IPR024750">
    <property type="entry name" value="Ca_ATPase_N_dom"/>
</dbReference>
<evidence type="ECO:0000259" key="3">
    <source>
        <dbReference type="Pfam" id="PF00122"/>
    </source>
</evidence>
<reference evidence="7" key="1">
    <citation type="submission" date="2025-08" db="UniProtKB">
        <authorList>
            <consortium name="RefSeq"/>
        </authorList>
    </citation>
    <scope>IDENTIFICATION</scope>
    <source>
        <tissue evidence="7">Seedling</tissue>
    </source>
</reference>
<dbReference type="KEGG" id="zju:107424939"/>
<feature type="transmembrane region" description="Helical" evidence="2">
    <location>
        <begin position="202"/>
        <end position="221"/>
    </location>
</feature>
<dbReference type="PANTHER" id="PTHR24093">
    <property type="entry name" value="CATION TRANSPORTING ATPASE"/>
    <property type="match status" value="1"/>
</dbReference>
<evidence type="ECO:0000313" key="6">
    <source>
        <dbReference type="Proteomes" id="UP001652623"/>
    </source>
</evidence>
<dbReference type="GeneID" id="107424939"/>
<dbReference type="InterPro" id="IPR008250">
    <property type="entry name" value="ATPase_P-typ_transduc_dom_A_sf"/>
</dbReference>
<dbReference type="Pfam" id="PF00122">
    <property type="entry name" value="E1-E2_ATPase"/>
    <property type="match status" value="1"/>
</dbReference>
<keyword evidence="6" id="KW-1185">Reference proteome</keyword>
<dbReference type="Pfam" id="PF00690">
    <property type="entry name" value="Cation_ATPase_N"/>
    <property type="match status" value="1"/>
</dbReference>
<feature type="domain" description="P-type ATPase A" evidence="3">
    <location>
        <begin position="237"/>
        <end position="330"/>
    </location>
</feature>
<dbReference type="InterPro" id="IPR023298">
    <property type="entry name" value="ATPase_P-typ_TM_dom_sf"/>
</dbReference>
<sequence>MESYMNEAFLAVKAKHSSEEVLQAWRNLCGVIKNRKRRFRFTANLSKRYEAAALRRTNQEKLRSAVLVSRAASQSIQCAQPSEYTVPEEVKAAGFQICADELGSIVKEHDTKKLQFHGGVAGVAKKLSTSIENGLADNHDSIKRRQEIYGINEFSEDEPKGFGVFVWNALQDITFMILGLFAFLSLIIDIAVHGWPDGADDGFRALACILLVVFSRALSGYRQSSSSKQTKEIPILVTRSGYKWKLPVYDLVPGDIVHLSIGDQVPADGLFISESSMLIDESSLTGKSKVVVNSQNPFLLSGTCLCGTPVKDESCGKMMVTAVGMRTRLGNKLIGCGAKEAPWQLKLIRIATIIGNKRLFFFSVTWAILVTILFGHKLQSEVDVLELLELFAVAVVKQGI</sequence>
<dbReference type="Pfam" id="PF12515">
    <property type="entry name" value="CaATP_NAI"/>
    <property type="match status" value="1"/>
</dbReference>
<accession>A0A6P4ANB3</accession>
<dbReference type="GO" id="GO:0005388">
    <property type="term" value="F:P-type calcium transporter activity"/>
    <property type="evidence" value="ECO:0007669"/>
    <property type="project" value="TreeGrafter"/>
</dbReference>
<dbReference type="InterPro" id="IPR059000">
    <property type="entry name" value="ATPase_P-type_domA"/>
</dbReference>
<dbReference type="InParanoid" id="A0A6P4ANB3"/>
<dbReference type="SUPFAM" id="SSF81665">
    <property type="entry name" value="Calcium ATPase, transmembrane domain M"/>
    <property type="match status" value="1"/>
</dbReference>
<dbReference type="Gene3D" id="1.20.1110.10">
    <property type="entry name" value="Calcium-transporting ATPase, transmembrane domain"/>
    <property type="match status" value="1"/>
</dbReference>
<dbReference type="GO" id="GO:0005516">
    <property type="term" value="F:calmodulin binding"/>
    <property type="evidence" value="ECO:0007669"/>
    <property type="project" value="InterPro"/>
</dbReference>
<organism evidence="6 7">
    <name type="scientific">Ziziphus jujuba</name>
    <name type="common">Chinese jujube</name>
    <name type="synonym">Ziziphus sativa</name>
    <dbReference type="NCBI Taxonomy" id="326968"/>
    <lineage>
        <taxon>Eukaryota</taxon>
        <taxon>Viridiplantae</taxon>
        <taxon>Streptophyta</taxon>
        <taxon>Embryophyta</taxon>
        <taxon>Tracheophyta</taxon>
        <taxon>Spermatophyta</taxon>
        <taxon>Magnoliopsida</taxon>
        <taxon>eudicotyledons</taxon>
        <taxon>Gunneridae</taxon>
        <taxon>Pentapetalae</taxon>
        <taxon>rosids</taxon>
        <taxon>fabids</taxon>
        <taxon>Rosales</taxon>
        <taxon>Rhamnaceae</taxon>
        <taxon>Paliureae</taxon>
        <taxon>Ziziphus</taxon>
    </lineage>
</organism>
<evidence type="ECO:0000256" key="2">
    <source>
        <dbReference type="SAM" id="Phobius"/>
    </source>
</evidence>
<dbReference type="GO" id="GO:0005886">
    <property type="term" value="C:plasma membrane"/>
    <property type="evidence" value="ECO:0007669"/>
    <property type="project" value="TreeGrafter"/>
</dbReference>
<proteinExistence type="predicted"/>
<dbReference type="Proteomes" id="UP001652623">
    <property type="component" value="Chromosome 7"/>
</dbReference>
<keyword evidence="2" id="KW-1133">Transmembrane helix</keyword>
<dbReference type="Gene3D" id="2.70.150.10">
    <property type="entry name" value="Calcium-transporting ATPase, cytoplasmic transduction domain A"/>
    <property type="match status" value="1"/>
</dbReference>
<keyword evidence="1" id="KW-0460">Magnesium</keyword>
<feature type="domain" description="Cation-transporting P-type ATPase N-terminal" evidence="4">
    <location>
        <begin position="117"/>
        <end position="185"/>
    </location>
</feature>
<dbReference type="SUPFAM" id="SSF81653">
    <property type="entry name" value="Calcium ATPase, transduction domain A"/>
    <property type="match status" value="1"/>
</dbReference>
<evidence type="ECO:0000259" key="4">
    <source>
        <dbReference type="Pfam" id="PF00690"/>
    </source>
</evidence>
<name>A0A6P4ANB3_ZIZJJ</name>
<dbReference type="AlphaFoldDB" id="A0A6P4ANB3"/>
<evidence type="ECO:0000256" key="1">
    <source>
        <dbReference type="ARBA" id="ARBA00022842"/>
    </source>
</evidence>
<dbReference type="RefSeq" id="XP_015890325.3">
    <property type="nucleotide sequence ID" value="XM_016034839.3"/>
</dbReference>
<dbReference type="PANTHER" id="PTHR24093:SF474">
    <property type="entry name" value="CALCIUM-TRANSPORTING ATPASE 2, PLASMA MEMBRANE-TYPE"/>
    <property type="match status" value="1"/>
</dbReference>
<gene>
    <name evidence="7" type="primary">LOC107424939</name>
</gene>
<dbReference type="Gene3D" id="1.20.5.170">
    <property type="match status" value="1"/>
</dbReference>
<feature type="transmembrane region" description="Helical" evidence="2">
    <location>
        <begin position="359"/>
        <end position="378"/>
    </location>
</feature>
<evidence type="ECO:0000259" key="5">
    <source>
        <dbReference type="Pfam" id="PF12515"/>
    </source>
</evidence>
<feature type="transmembrane region" description="Helical" evidence="2">
    <location>
        <begin position="175"/>
        <end position="196"/>
    </location>
</feature>
<keyword evidence="2" id="KW-0472">Membrane</keyword>
<evidence type="ECO:0000313" key="7">
    <source>
        <dbReference type="RefSeq" id="XP_015890325.3"/>
    </source>
</evidence>
<keyword evidence="2" id="KW-0812">Transmembrane</keyword>
<dbReference type="InterPro" id="IPR004014">
    <property type="entry name" value="ATPase_P-typ_cation-transptr_N"/>
</dbReference>